<dbReference type="EC" id="3.2.1.21" evidence="3 9"/>
<sequence>MTTTDPVREDASAGEAGEGTLRFPTGFLWGSATSSYQIEGASTVDGRGPSIWDTFSTTPGKVLGGDTGDVACDHYHRYPEDIALMRELGLPAYRFSVAWPRVQPTGSSTVNRAGLGFYDRLVDSLLEAGIQPLPTLYHWDLPQALEDKGGWTVRDTAERFADYAAVVHSHLGDRVTEWTTLNEPFCSAYLGYFSGVHAPGATDPVLALRALHHLLLGHGLATQAMRAQASADHLFSLVLNFSPVRIDHDDEAHREAQRRADGLQNRMFLDPVVRGEYPADVLADIAHLDALDAVVRPGDLEVISTPLDWLGVNYYSPTRVKPAADPAHETVSHLPGLRGVEMLPPRGPLTGIGWEQEPAALRDLLLWLSEQAPELPLLVTENGSAFDDVVTADGRVHDVGRRKYLVEHLRAVHAAVSAGANVRGYLAWSLLDNFEWAFGYRQRFGLVHVDFETQKRTPKDTAHLFSTIVRTNSVPPS</sequence>
<evidence type="ECO:0000256" key="9">
    <source>
        <dbReference type="RuleBase" id="RU361175"/>
    </source>
</evidence>
<keyword evidence="11" id="KW-1185">Reference proteome</keyword>
<dbReference type="InterPro" id="IPR033132">
    <property type="entry name" value="GH_1_N_CS"/>
</dbReference>
<gene>
    <name evidence="10" type="ORF">ACFFQA_32690</name>
</gene>
<dbReference type="PANTHER" id="PTHR10353:SF36">
    <property type="entry name" value="LP05116P"/>
    <property type="match status" value="1"/>
</dbReference>
<proteinExistence type="inferred from homology"/>
<dbReference type="Proteomes" id="UP001589693">
    <property type="component" value="Unassembled WGS sequence"/>
</dbReference>
<evidence type="ECO:0000256" key="1">
    <source>
        <dbReference type="ARBA" id="ARBA00000448"/>
    </source>
</evidence>
<dbReference type="PROSITE" id="PS00653">
    <property type="entry name" value="GLYCOSYL_HYDROL_F1_2"/>
    <property type="match status" value="1"/>
</dbReference>
<evidence type="ECO:0000313" key="10">
    <source>
        <dbReference type="EMBL" id="MFB9908720.1"/>
    </source>
</evidence>
<keyword evidence="5" id="KW-0136">Cellulose degradation</keyword>
<evidence type="ECO:0000256" key="7">
    <source>
        <dbReference type="ARBA" id="ARBA00023295"/>
    </source>
</evidence>
<protein>
    <recommendedName>
        <fullName evidence="3 9">Beta-glucosidase</fullName>
        <ecNumber evidence="3 9">3.2.1.21</ecNumber>
    </recommendedName>
</protein>
<accession>A0ABV6A6C3</accession>
<evidence type="ECO:0000256" key="5">
    <source>
        <dbReference type="ARBA" id="ARBA00023001"/>
    </source>
</evidence>
<keyword evidence="8" id="KW-0624">Polysaccharide degradation</keyword>
<dbReference type="InterPro" id="IPR017736">
    <property type="entry name" value="Glyco_hydro_1_beta-glucosidase"/>
</dbReference>
<evidence type="ECO:0000256" key="2">
    <source>
        <dbReference type="ARBA" id="ARBA00010838"/>
    </source>
</evidence>
<dbReference type="RefSeq" id="WP_377860673.1">
    <property type="nucleotide sequence ID" value="NZ_JBHLZU010000027.1"/>
</dbReference>
<dbReference type="NCBIfam" id="TIGR03356">
    <property type="entry name" value="BGL"/>
    <property type="match status" value="1"/>
</dbReference>
<reference evidence="10 11" key="1">
    <citation type="submission" date="2024-09" db="EMBL/GenBank/DDBJ databases">
        <authorList>
            <person name="Sun Q."/>
            <person name="Mori K."/>
        </authorList>
    </citation>
    <scope>NUCLEOTIDE SEQUENCE [LARGE SCALE GENOMIC DNA]</scope>
    <source>
        <strain evidence="10 11">TBRC 7907</strain>
    </source>
</reference>
<dbReference type="SUPFAM" id="SSF51445">
    <property type="entry name" value="(Trans)glycosidases"/>
    <property type="match status" value="1"/>
</dbReference>
<evidence type="ECO:0000256" key="6">
    <source>
        <dbReference type="ARBA" id="ARBA00023277"/>
    </source>
</evidence>
<evidence type="ECO:0000256" key="3">
    <source>
        <dbReference type="ARBA" id="ARBA00012744"/>
    </source>
</evidence>
<comment type="similarity">
    <text evidence="2 9">Belongs to the glycosyl hydrolase 1 family.</text>
</comment>
<evidence type="ECO:0000256" key="4">
    <source>
        <dbReference type="ARBA" id="ARBA00022801"/>
    </source>
</evidence>
<dbReference type="GO" id="GO:0008422">
    <property type="term" value="F:beta-glucosidase activity"/>
    <property type="evidence" value="ECO:0007669"/>
    <property type="project" value="UniProtKB-EC"/>
</dbReference>
<dbReference type="Pfam" id="PF00232">
    <property type="entry name" value="Glyco_hydro_1"/>
    <property type="match status" value="1"/>
</dbReference>
<comment type="caution">
    <text evidence="10">The sequence shown here is derived from an EMBL/GenBank/DDBJ whole genome shotgun (WGS) entry which is preliminary data.</text>
</comment>
<dbReference type="PANTHER" id="PTHR10353">
    <property type="entry name" value="GLYCOSYL HYDROLASE"/>
    <property type="match status" value="1"/>
</dbReference>
<organism evidence="10 11">
    <name type="scientific">Allokutzneria oryzae</name>
    <dbReference type="NCBI Taxonomy" id="1378989"/>
    <lineage>
        <taxon>Bacteria</taxon>
        <taxon>Bacillati</taxon>
        <taxon>Actinomycetota</taxon>
        <taxon>Actinomycetes</taxon>
        <taxon>Pseudonocardiales</taxon>
        <taxon>Pseudonocardiaceae</taxon>
        <taxon>Allokutzneria</taxon>
    </lineage>
</organism>
<dbReference type="PRINTS" id="PR00131">
    <property type="entry name" value="GLHYDRLASE1"/>
</dbReference>
<keyword evidence="4 9" id="KW-0378">Hydrolase</keyword>
<name>A0ABV6A6C3_9PSEU</name>
<dbReference type="Gene3D" id="3.20.20.80">
    <property type="entry name" value="Glycosidases"/>
    <property type="match status" value="1"/>
</dbReference>
<keyword evidence="7 9" id="KW-0326">Glycosidase</keyword>
<dbReference type="InterPro" id="IPR017853">
    <property type="entry name" value="GH"/>
</dbReference>
<evidence type="ECO:0000313" key="11">
    <source>
        <dbReference type="Proteomes" id="UP001589693"/>
    </source>
</evidence>
<evidence type="ECO:0000256" key="8">
    <source>
        <dbReference type="ARBA" id="ARBA00023326"/>
    </source>
</evidence>
<comment type="catalytic activity">
    <reaction evidence="1 9">
        <text>Hydrolysis of terminal, non-reducing beta-D-glucosyl residues with release of beta-D-glucose.</text>
        <dbReference type="EC" id="3.2.1.21"/>
    </reaction>
</comment>
<keyword evidence="6" id="KW-0119">Carbohydrate metabolism</keyword>
<dbReference type="EMBL" id="JBHLZU010000027">
    <property type="protein sequence ID" value="MFB9908720.1"/>
    <property type="molecule type" value="Genomic_DNA"/>
</dbReference>
<dbReference type="InterPro" id="IPR001360">
    <property type="entry name" value="Glyco_hydro_1"/>
</dbReference>